<dbReference type="Proteomes" id="UP000006666">
    <property type="component" value="Chromosome"/>
</dbReference>
<evidence type="ECO:0000313" key="3">
    <source>
        <dbReference type="Proteomes" id="UP000006666"/>
    </source>
</evidence>
<keyword evidence="2" id="KW-0456">Lyase</keyword>
<dbReference type="InterPro" id="IPR015424">
    <property type="entry name" value="PyrdxlP-dep_Trfase"/>
</dbReference>
<dbReference type="HOGENOM" id="CLU_003433_2_1_11"/>
<feature type="domain" description="Aminotransferase class V" evidence="1">
    <location>
        <begin position="101"/>
        <end position="317"/>
    </location>
</feature>
<dbReference type="Pfam" id="PF00266">
    <property type="entry name" value="Aminotran_5"/>
    <property type="match status" value="1"/>
</dbReference>
<dbReference type="Gene3D" id="3.40.640.10">
    <property type="entry name" value="Type I PLP-dependent aspartate aminotransferase-like (Major domain)"/>
    <property type="match status" value="1"/>
</dbReference>
<reference evidence="2 3" key="1">
    <citation type="journal article" date="2009" name="Stand. Genomic Sci.">
        <title>Complete genome sequence of Kytococcus sedentarius type strain (541).</title>
        <authorList>
            <person name="Sims D."/>
            <person name="Brettin T."/>
            <person name="Detter J.C."/>
            <person name="Han C."/>
            <person name="Lapidus A."/>
            <person name="Copeland A."/>
            <person name="Glavina Del Rio T."/>
            <person name="Nolan M."/>
            <person name="Chen F."/>
            <person name="Lucas S."/>
            <person name="Tice H."/>
            <person name="Cheng J.F."/>
            <person name="Bruce D."/>
            <person name="Goodwin L."/>
            <person name="Pitluck S."/>
            <person name="Ovchinnikova G."/>
            <person name="Pati A."/>
            <person name="Ivanova N."/>
            <person name="Mavrommatis K."/>
            <person name="Chen A."/>
            <person name="Palaniappan K."/>
            <person name="D'haeseleer P."/>
            <person name="Chain P."/>
            <person name="Bristow J."/>
            <person name="Eisen J.A."/>
            <person name="Markowitz V."/>
            <person name="Hugenholtz P."/>
            <person name="Schneider S."/>
            <person name="Goker M."/>
            <person name="Pukall R."/>
            <person name="Kyrpides N.C."/>
            <person name="Klenk H.P."/>
        </authorList>
    </citation>
    <scope>NUCLEOTIDE SEQUENCE [LARGE SCALE GENOMIC DNA]</scope>
    <source>
        <strain evidence="3">ATCC 14392 / DSM 20547 / JCM 11482 / CCUG 33030 / NBRC 15357 / NCTC 11040 / CCM 314 / 541</strain>
    </source>
</reference>
<accession>C7NJ52</accession>
<dbReference type="InterPro" id="IPR015422">
    <property type="entry name" value="PyrdxlP-dep_Trfase_small"/>
</dbReference>
<protein>
    <submittedName>
        <fullName evidence="2">Selenocysteine lyase</fullName>
    </submittedName>
</protein>
<dbReference type="InterPro" id="IPR015421">
    <property type="entry name" value="PyrdxlP-dep_Trfase_major"/>
</dbReference>
<dbReference type="EMBL" id="CP001686">
    <property type="protein sequence ID" value="ACV06739.1"/>
    <property type="molecule type" value="Genomic_DNA"/>
</dbReference>
<dbReference type="SUPFAM" id="SSF53383">
    <property type="entry name" value="PLP-dependent transferases"/>
    <property type="match status" value="1"/>
</dbReference>
<dbReference type="PANTHER" id="PTHR43586:SF21">
    <property type="entry name" value="PYRIDOXAL PHOSPHATE (PLP)-DEPENDENT ASPARTATE AMINOTRANSFERASE SUPERFAMILY"/>
    <property type="match status" value="1"/>
</dbReference>
<dbReference type="InterPro" id="IPR000192">
    <property type="entry name" value="Aminotrans_V_dom"/>
</dbReference>
<dbReference type="AlphaFoldDB" id="C7NJ52"/>
<dbReference type="KEGG" id="kse:Ksed_17260"/>
<dbReference type="STRING" id="478801.Ksed_17260"/>
<dbReference type="Gene3D" id="3.90.1150.10">
    <property type="entry name" value="Aspartate Aminotransferase, domain 1"/>
    <property type="match status" value="1"/>
</dbReference>
<dbReference type="eggNOG" id="COG0520">
    <property type="taxonomic scope" value="Bacteria"/>
</dbReference>
<dbReference type="RefSeq" id="WP_015779681.1">
    <property type="nucleotide sequence ID" value="NC_013169.1"/>
</dbReference>
<evidence type="ECO:0000313" key="2">
    <source>
        <dbReference type="EMBL" id="ACV06739.1"/>
    </source>
</evidence>
<name>C7NJ52_KYTSD</name>
<gene>
    <name evidence="2" type="ordered locus">Ksed_17260</name>
</gene>
<proteinExistence type="predicted"/>
<sequence length="413" mass="42543">MVAAPTSAPAVDAVHAAAPSAPAVDAVHAAAPSASDASQPAPGAAGTRDLAWLRDQFATTGGYLNAATCGLPTRSTTEAMARDARRWTTGDVSPVTYHDDVERARALYAGLVGVRPERVATGSQTSVFAGMIAAGVPDGGEVVVVDGDFSSLVYPFLVQADRPHPTREGGRITVRSVPRAELCSSLGENTAAVVFSHSQSACGSLTGIDEVTGAASEVGALTVCDTTQSVGWSPVDASAVDVTVCSAYKWMCHPRGVAYMTVSDRAMEALVPVNAGWYAGEVIWDSMYGPAMQLSGRASRFDVSPGWPLWPGAVAALEDFVQVPATQLRDHSVALTNAFRRGMGLDDSDSAIVSLGLPDEAAVAAARAGLTLSQRAGGVRLSFHVWNTQADVEAALGVLTPFVSSTAGGSLRG</sequence>
<organism evidence="2 3">
    <name type="scientific">Kytococcus sedentarius (strain ATCC 14392 / DSM 20547 / JCM 11482 / CCUG 33030 / NBRC 15357 / NCTC 11040 / CCM 314 / 541)</name>
    <name type="common">Micrococcus sedentarius</name>
    <dbReference type="NCBI Taxonomy" id="478801"/>
    <lineage>
        <taxon>Bacteria</taxon>
        <taxon>Bacillati</taxon>
        <taxon>Actinomycetota</taxon>
        <taxon>Actinomycetes</taxon>
        <taxon>Micrococcales</taxon>
        <taxon>Kytococcaceae</taxon>
        <taxon>Kytococcus</taxon>
    </lineage>
</organism>
<keyword evidence="3" id="KW-1185">Reference proteome</keyword>
<dbReference type="GO" id="GO:0016829">
    <property type="term" value="F:lyase activity"/>
    <property type="evidence" value="ECO:0007669"/>
    <property type="project" value="UniProtKB-KW"/>
</dbReference>
<dbReference type="PANTHER" id="PTHR43586">
    <property type="entry name" value="CYSTEINE DESULFURASE"/>
    <property type="match status" value="1"/>
</dbReference>
<evidence type="ECO:0000259" key="1">
    <source>
        <dbReference type="Pfam" id="PF00266"/>
    </source>
</evidence>